<organism evidence="1 2">
    <name type="scientific">Tanacetum coccineum</name>
    <dbReference type="NCBI Taxonomy" id="301880"/>
    <lineage>
        <taxon>Eukaryota</taxon>
        <taxon>Viridiplantae</taxon>
        <taxon>Streptophyta</taxon>
        <taxon>Embryophyta</taxon>
        <taxon>Tracheophyta</taxon>
        <taxon>Spermatophyta</taxon>
        <taxon>Magnoliopsida</taxon>
        <taxon>eudicotyledons</taxon>
        <taxon>Gunneridae</taxon>
        <taxon>Pentapetalae</taxon>
        <taxon>asterids</taxon>
        <taxon>campanulids</taxon>
        <taxon>Asterales</taxon>
        <taxon>Asteraceae</taxon>
        <taxon>Asteroideae</taxon>
        <taxon>Anthemideae</taxon>
        <taxon>Anthemidinae</taxon>
        <taxon>Tanacetum</taxon>
    </lineage>
</organism>
<name>A0ABQ5C989_9ASTR</name>
<dbReference type="Proteomes" id="UP001151760">
    <property type="component" value="Unassembled WGS sequence"/>
</dbReference>
<proteinExistence type="predicted"/>
<sequence>MVVVVTRCSGHGGKEDNVVRRSRWGQVTAGGVDGVDGGCGPLGGREMSLVTRMAAGGVVGIEWWCWSGGGVIVVRWEWRWDDDGGSGVMMVVELWWAAMGTQPEERAARATSDKGDRVDPGLIYFFCIIFVVRQKIRQKSFPAVVGRKRWRWPAVRAAGKKVGERE</sequence>
<reference evidence="1" key="2">
    <citation type="submission" date="2022-01" db="EMBL/GenBank/DDBJ databases">
        <authorList>
            <person name="Yamashiro T."/>
            <person name="Shiraishi A."/>
            <person name="Satake H."/>
            <person name="Nakayama K."/>
        </authorList>
    </citation>
    <scope>NUCLEOTIDE SEQUENCE</scope>
</reference>
<keyword evidence="2" id="KW-1185">Reference proteome</keyword>
<gene>
    <name evidence="1" type="ORF">Tco_0893014</name>
</gene>
<evidence type="ECO:0000313" key="1">
    <source>
        <dbReference type="EMBL" id="GJT23077.1"/>
    </source>
</evidence>
<comment type="caution">
    <text evidence="1">The sequence shown here is derived from an EMBL/GenBank/DDBJ whole genome shotgun (WGS) entry which is preliminary data.</text>
</comment>
<evidence type="ECO:0000313" key="2">
    <source>
        <dbReference type="Proteomes" id="UP001151760"/>
    </source>
</evidence>
<protein>
    <submittedName>
        <fullName evidence="1">Uncharacterized protein</fullName>
    </submittedName>
</protein>
<dbReference type="EMBL" id="BQNB010014024">
    <property type="protein sequence ID" value="GJT23077.1"/>
    <property type="molecule type" value="Genomic_DNA"/>
</dbReference>
<reference evidence="1" key="1">
    <citation type="journal article" date="2022" name="Int. J. Mol. Sci.">
        <title>Draft Genome of Tanacetum Coccineum: Genomic Comparison of Closely Related Tanacetum-Family Plants.</title>
        <authorList>
            <person name="Yamashiro T."/>
            <person name="Shiraishi A."/>
            <person name="Nakayama K."/>
            <person name="Satake H."/>
        </authorList>
    </citation>
    <scope>NUCLEOTIDE SEQUENCE</scope>
</reference>
<accession>A0ABQ5C989</accession>